<keyword evidence="1" id="KW-0472">Membrane</keyword>
<proteinExistence type="predicted"/>
<keyword evidence="3" id="KW-1185">Reference proteome</keyword>
<dbReference type="AlphaFoldDB" id="A0AAV1XNW5"/>
<sequence>MKLPCGIEESDSRRFSVGRGGSRWWNHSFLRRFKKNDSTNMYMNIIQAWKPNKGILPVRGMTYGSIDSFKCYFCTNYLLIIAASLLLQQFVTYLIFSLPL</sequence>
<accession>A0AAV1XNW5</accession>
<protein>
    <recommendedName>
        <fullName evidence="4">Transmembrane protein</fullName>
    </recommendedName>
</protein>
<dbReference type="EMBL" id="CAXHTB010000017">
    <property type="protein sequence ID" value="CAL0323344.1"/>
    <property type="molecule type" value="Genomic_DNA"/>
</dbReference>
<reference evidence="2 3" key="1">
    <citation type="submission" date="2024-03" db="EMBL/GenBank/DDBJ databases">
        <authorList>
            <person name="Martinez-Hernandez J."/>
        </authorList>
    </citation>
    <scope>NUCLEOTIDE SEQUENCE [LARGE SCALE GENOMIC DNA]</scope>
</reference>
<evidence type="ECO:0000313" key="2">
    <source>
        <dbReference type="EMBL" id="CAL0323344.1"/>
    </source>
</evidence>
<organism evidence="2 3">
    <name type="scientific">Lupinus luteus</name>
    <name type="common">European yellow lupine</name>
    <dbReference type="NCBI Taxonomy" id="3873"/>
    <lineage>
        <taxon>Eukaryota</taxon>
        <taxon>Viridiplantae</taxon>
        <taxon>Streptophyta</taxon>
        <taxon>Embryophyta</taxon>
        <taxon>Tracheophyta</taxon>
        <taxon>Spermatophyta</taxon>
        <taxon>Magnoliopsida</taxon>
        <taxon>eudicotyledons</taxon>
        <taxon>Gunneridae</taxon>
        <taxon>Pentapetalae</taxon>
        <taxon>rosids</taxon>
        <taxon>fabids</taxon>
        <taxon>Fabales</taxon>
        <taxon>Fabaceae</taxon>
        <taxon>Papilionoideae</taxon>
        <taxon>50 kb inversion clade</taxon>
        <taxon>genistoids sensu lato</taxon>
        <taxon>core genistoids</taxon>
        <taxon>Genisteae</taxon>
        <taxon>Lupinus</taxon>
    </lineage>
</organism>
<evidence type="ECO:0008006" key="4">
    <source>
        <dbReference type="Google" id="ProtNLM"/>
    </source>
</evidence>
<keyword evidence="1" id="KW-1133">Transmembrane helix</keyword>
<gene>
    <name evidence="2" type="ORF">LLUT_LOCUS24404</name>
</gene>
<feature type="transmembrane region" description="Helical" evidence="1">
    <location>
        <begin position="77"/>
        <end position="96"/>
    </location>
</feature>
<name>A0AAV1XNW5_LUPLU</name>
<evidence type="ECO:0000313" key="3">
    <source>
        <dbReference type="Proteomes" id="UP001497480"/>
    </source>
</evidence>
<comment type="caution">
    <text evidence="2">The sequence shown here is derived from an EMBL/GenBank/DDBJ whole genome shotgun (WGS) entry which is preliminary data.</text>
</comment>
<dbReference type="Proteomes" id="UP001497480">
    <property type="component" value="Unassembled WGS sequence"/>
</dbReference>
<evidence type="ECO:0000256" key="1">
    <source>
        <dbReference type="SAM" id="Phobius"/>
    </source>
</evidence>
<keyword evidence="1" id="KW-0812">Transmembrane</keyword>